<protein>
    <submittedName>
        <fullName evidence="3">Uncharacterized protein</fullName>
    </submittedName>
</protein>
<keyword evidence="2" id="KW-1185">Reference proteome</keyword>
<feature type="compositionally biased region" description="Polar residues" evidence="1">
    <location>
        <begin position="127"/>
        <end position="138"/>
    </location>
</feature>
<dbReference type="WBParaSite" id="PSAMB.scaffold6437size9489.g28551.t1">
    <property type="protein sequence ID" value="PSAMB.scaffold6437size9489.g28551.t1"/>
    <property type="gene ID" value="PSAMB.scaffold6437size9489.g28551"/>
</dbReference>
<feature type="region of interest" description="Disordered" evidence="1">
    <location>
        <begin position="71"/>
        <end position="100"/>
    </location>
</feature>
<evidence type="ECO:0000256" key="1">
    <source>
        <dbReference type="SAM" id="MobiDB-lite"/>
    </source>
</evidence>
<dbReference type="AlphaFoldDB" id="A0A914X5G6"/>
<organism evidence="2 3">
    <name type="scientific">Plectus sambesii</name>
    <dbReference type="NCBI Taxonomy" id="2011161"/>
    <lineage>
        <taxon>Eukaryota</taxon>
        <taxon>Metazoa</taxon>
        <taxon>Ecdysozoa</taxon>
        <taxon>Nematoda</taxon>
        <taxon>Chromadorea</taxon>
        <taxon>Plectida</taxon>
        <taxon>Plectina</taxon>
        <taxon>Plectoidea</taxon>
        <taxon>Plectidae</taxon>
        <taxon>Plectus</taxon>
    </lineage>
</organism>
<proteinExistence type="predicted"/>
<name>A0A914X5G6_9BILA</name>
<evidence type="ECO:0000313" key="2">
    <source>
        <dbReference type="Proteomes" id="UP000887566"/>
    </source>
</evidence>
<evidence type="ECO:0000313" key="3">
    <source>
        <dbReference type="WBParaSite" id="PSAMB.scaffold6437size9489.g28551.t1"/>
    </source>
</evidence>
<reference evidence="3" key="1">
    <citation type="submission" date="2022-11" db="UniProtKB">
        <authorList>
            <consortium name="WormBaseParasite"/>
        </authorList>
    </citation>
    <scope>IDENTIFICATION</scope>
</reference>
<sequence length="174" mass="18615">MMSPLYHGGRIPLFPDVAVKQVEEAGNQLMKDVNDPKNPMAEHLAKVLKETLPSDCAYMLAPQQFRDAVDAAGNSTESNPPPPNVPQIDQPIANPESAPEASITTVNLETTTVNLETTTVNLETTTAGSPSSGSQNMTEDNRTIEKEPVNSQNASGNVIASALTVFFVILFACF</sequence>
<accession>A0A914X5G6</accession>
<dbReference type="Proteomes" id="UP000887566">
    <property type="component" value="Unplaced"/>
</dbReference>
<feature type="region of interest" description="Disordered" evidence="1">
    <location>
        <begin position="121"/>
        <end position="142"/>
    </location>
</feature>